<evidence type="ECO:0000256" key="10">
    <source>
        <dbReference type="ARBA" id="ARBA00023033"/>
    </source>
</evidence>
<evidence type="ECO:0000313" key="16">
    <source>
        <dbReference type="Proteomes" id="UP000481858"/>
    </source>
</evidence>
<evidence type="ECO:0000256" key="3">
    <source>
        <dbReference type="ARBA" id="ARBA00010617"/>
    </source>
</evidence>
<proteinExistence type="inferred from homology"/>
<keyword evidence="7 14" id="KW-1133">Transmembrane helix</keyword>
<dbReference type="GO" id="GO:0016705">
    <property type="term" value="F:oxidoreductase activity, acting on paired donors, with incorporation or reduction of molecular oxygen"/>
    <property type="evidence" value="ECO:0007669"/>
    <property type="project" value="InterPro"/>
</dbReference>
<dbReference type="GO" id="GO:0005506">
    <property type="term" value="F:iron ion binding"/>
    <property type="evidence" value="ECO:0007669"/>
    <property type="project" value="InterPro"/>
</dbReference>
<evidence type="ECO:0000256" key="13">
    <source>
        <dbReference type="RuleBase" id="RU000461"/>
    </source>
</evidence>
<feature type="transmembrane region" description="Helical" evidence="14">
    <location>
        <begin position="66"/>
        <end position="87"/>
    </location>
</feature>
<protein>
    <recommendedName>
        <fullName evidence="17">Cytochrome P450</fullName>
    </recommendedName>
</protein>
<keyword evidence="6 12" id="KW-0479">Metal-binding</keyword>
<dbReference type="Proteomes" id="UP000481858">
    <property type="component" value="Unassembled WGS sequence"/>
</dbReference>
<dbReference type="PANTHER" id="PTHR24305">
    <property type="entry name" value="CYTOCHROME P450"/>
    <property type="match status" value="1"/>
</dbReference>
<evidence type="ECO:0000256" key="14">
    <source>
        <dbReference type="SAM" id="Phobius"/>
    </source>
</evidence>
<evidence type="ECO:0000256" key="7">
    <source>
        <dbReference type="ARBA" id="ARBA00022989"/>
    </source>
</evidence>
<dbReference type="SUPFAM" id="SSF48264">
    <property type="entry name" value="Cytochrome P450"/>
    <property type="match status" value="1"/>
</dbReference>
<evidence type="ECO:0000256" key="6">
    <source>
        <dbReference type="ARBA" id="ARBA00022723"/>
    </source>
</evidence>
<dbReference type="PROSITE" id="PS00086">
    <property type="entry name" value="CYTOCHROME_P450"/>
    <property type="match status" value="1"/>
</dbReference>
<dbReference type="GO" id="GO:0004497">
    <property type="term" value="F:monooxygenase activity"/>
    <property type="evidence" value="ECO:0007669"/>
    <property type="project" value="UniProtKB-KW"/>
</dbReference>
<feature type="transmembrane region" description="Helical" evidence="14">
    <location>
        <begin position="34"/>
        <end position="54"/>
    </location>
</feature>
<feature type="binding site" description="axial binding residue" evidence="12">
    <location>
        <position position="492"/>
    </location>
    <ligand>
        <name>heme</name>
        <dbReference type="ChEBI" id="CHEBI:30413"/>
    </ligand>
    <ligandPart>
        <name>Fe</name>
        <dbReference type="ChEBI" id="CHEBI:18248"/>
    </ligandPart>
</feature>
<organism evidence="15 16">
    <name type="scientific">Xylaria multiplex</name>
    <dbReference type="NCBI Taxonomy" id="323545"/>
    <lineage>
        <taxon>Eukaryota</taxon>
        <taxon>Fungi</taxon>
        <taxon>Dikarya</taxon>
        <taxon>Ascomycota</taxon>
        <taxon>Pezizomycotina</taxon>
        <taxon>Sordariomycetes</taxon>
        <taxon>Xylariomycetidae</taxon>
        <taxon>Xylariales</taxon>
        <taxon>Xylariaceae</taxon>
        <taxon>Xylaria</taxon>
    </lineage>
</organism>
<dbReference type="InParanoid" id="A0A7C8ISL0"/>
<evidence type="ECO:0000256" key="12">
    <source>
        <dbReference type="PIRSR" id="PIRSR602401-1"/>
    </source>
</evidence>
<dbReference type="GO" id="GO:0020037">
    <property type="term" value="F:heme binding"/>
    <property type="evidence" value="ECO:0007669"/>
    <property type="project" value="InterPro"/>
</dbReference>
<dbReference type="PRINTS" id="PR00463">
    <property type="entry name" value="EP450I"/>
</dbReference>
<dbReference type="Gene3D" id="1.10.630.10">
    <property type="entry name" value="Cytochrome P450"/>
    <property type="match status" value="1"/>
</dbReference>
<dbReference type="InterPro" id="IPR001128">
    <property type="entry name" value="Cyt_P450"/>
</dbReference>
<dbReference type="OrthoDB" id="6692864at2759"/>
<dbReference type="InterPro" id="IPR036396">
    <property type="entry name" value="Cyt_P450_sf"/>
</dbReference>
<evidence type="ECO:0000256" key="2">
    <source>
        <dbReference type="ARBA" id="ARBA00004370"/>
    </source>
</evidence>
<keyword evidence="4 12" id="KW-0349">Heme</keyword>
<sequence>MTIGQDQHLPVLAIAAGVAAHHGLFRHGEWHLHGPHIIVGHLILASVTAYYLYCFEDALIHIFGRLVVLAVAYFGGLFSSMTIYRLYFHRLSSFQGPKLAAVTKLWHVWHVIDSTNFLFQQKIYEKYGTIVRTVISNQGPNEITLFHPAAFELLDGFGNETTRDVWYDIVRPRTSAIFTRDKLEHKEGRKFWAQGLSSKAMNDYYPRIVSLVKDLSRCIGTFGTNPVDIDQVMSWYSWDVMGEVLFGEDFNLTKSKITHPGIEHRDRALALAGPLGDAIWIALLGFQLLPPVGRVNDWHRMMHFCEDHMMSRLDRGDNGRMDMATYFIEEYKNTAATKTKAARDLHLSGTAVTAVVAGSDTTRAVLIGIWWFLSKFPAHAKKVQAEVDGVNPNDASTLAALPHLNGVINESLRLVPPVMTGGNRITGPNGMLIDNVLIPPGVKVTCPKYVLHRMESMWVQPNDFIPERWYSRPELILDKRAFSPFSTGARYCLGKNMALNALRLVVTILLQDYDVAFAPGYDEETIWRDMRDQVTCQPGAVNCVFQPRGLAK</sequence>
<gene>
    <name evidence="15" type="ORF">GQX73_g10644</name>
</gene>
<accession>A0A7C8ISL0</accession>
<keyword evidence="11 14" id="KW-0472">Membrane</keyword>
<reference evidence="15 16" key="1">
    <citation type="submission" date="2019-12" db="EMBL/GenBank/DDBJ databases">
        <title>Draft genome sequence of the ascomycete Xylaria multiplex DSM 110363.</title>
        <authorList>
            <person name="Buettner E."/>
            <person name="Kellner H."/>
        </authorList>
    </citation>
    <scope>NUCLEOTIDE SEQUENCE [LARGE SCALE GENOMIC DNA]</scope>
    <source>
        <strain evidence="15 16">DSM 110363</strain>
    </source>
</reference>
<keyword evidence="5 14" id="KW-0812">Transmembrane</keyword>
<evidence type="ECO:0000313" key="15">
    <source>
        <dbReference type="EMBL" id="KAF2962939.1"/>
    </source>
</evidence>
<dbReference type="PRINTS" id="PR00385">
    <property type="entry name" value="P450"/>
</dbReference>
<evidence type="ECO:0000256" key="8">
    <source>
        <dbReference type="ARBA" id="ARBA00023002"/>
    </source>
</evidence>
<evidence type="ECO:0000256" key="11">
    <source>
        <dbReference type="ARBA" id="ARBA00023136"/>
    </source>
</evidence>
<dbReference type="EMBL" id="WUBL01000251">
    <property type="protein sequence ID" value="KAF2962939.1"/>
    <property type="molecule type" value="Genomic_DNA"/>
</dbReference>
<comment type="cofactor">
    <cofactor evidence="1 12">
        <name>heme</name>
        <dbReference type="ChEBI" id="CHEBI:30413"/>
    </cofactor>
</comment>
<keyword evidence="10 13" id="KW-0503">Monooxygenase</keyword>
<evidence type="ECO:0000256" key="1">
    <source>
        <dbReference type="ARBA" id="ARBA00001971"/>
    </source>
</evidence>
<evidence type="ECO:0008006" key="17">
    <source>
        <dbReference type="Google" id="ProtNLM"/>
    </source>
</evidence>
<dbReference type="CDD" id="cd11061">
    <property type="entry name" value="CYP67-like"/>
    <property type="match status" value="1"/>
</dbReference>
<dbReference type="InterPro" id="IPR017972">
    <property type="entry name" value="Cyt_P450_CS"/>
</dbReference>
<evidence type="ECO:0000256" key="4">
    <source>
        <dbReference type="ARBA" id="ARBA00022617"/>
    </source>
</evidence>
<dbReference type="PANTHER" id="PTHR24305:SF112">
    <property type="entry name" value="L-ORNITHINE-N5-MONOOXYGENASE (EUROFUNG)"/>
    <property type="match status" value="1"/>
</dbReference>
<dbReference type="Pfam" id="PF00067">
    <property type="entry name" value="p450"/>
    <property type="match status" value="1"/>
</dbReference>
<dbReference type="AlphaFoldDB" id="A0A7C8ISL0"/>
<dbReference type="InterPro" id="IPR002401">
    <property type="entry name" value="Cyt_P450_E_grp-I"/>
</dbReference>
<name>A0A7C8ISL0_9PEZI</name>
<comment type="similarity">
    <text evidence="3 13">Belongs to the cytochrome P450 family.</text>
</comment>
<evidence type="ECO:0000256" key="9">
    <source>
        <dbReference type="ARBA" id="ARBA00023004"/>
    </source>
</evidence>
<comment type="caution">
    <text evidence="15">The sequence shown here is derived from an EMBL/GenBank/DDBJ whole genome shotgun (WGS) entry which is preliminary data.</text>
</comment>
<keyword evidence="16" id="KW-1185">Reference proteome</keyword>
<keyword evidence="8 13" id="KW-0560">Oxidoreductase</keyword>
<comment type="subcellular location">
    <subcellularLocation>
        <location evidence="2">Membrane</location>
    </subcellularLocation>
</comment>
<dbReference type="GO" id="GO:0016020">
    <property type="term" value="C:membrane"/>
    <property type="evidence" value="ECO:0007669"/>
    <property type="project" value="UniProtKB-SubCell"/>
</dbReference>
<dbReference type="InterPro" id="IPR050121">
    <property type="entry name" value="Cytochrome_P450_monoxygenase"/>
</dbReference>
<keyword evidence="9 12" id="KW-0408">Iron</keyword>
<evidence type="ECO:0000256" key="5">
    <source>
        <dbReference type="ARBA" id="ARBA00022692"/>
    </source>
</evidence>